<dbReference type="GO" id="GO:0005930">
    <property type="term" value="C:axoneme"/>
    <property type="evidence" value="ECO:0007669"/>
    <property type="project" value="UniProtKB-SubCell"/>
</dbReference>
<dbReference type="OMA" id="RECTLYY"/>
<dbReference type="STRING" id="400682.A0A1X7V1P7"/>
<keyword evidence="3" id="KW-0677">Repeat</keyword>
<dbReference type="SMART" id="SM00676">
    <property type="entry name" value="DM10"/>
    <property type="match status" value="2"/>
</dbReference>
<reference evidence="7" key="1">
    <citation type="submission" date="2017-05" db="UniProtKB">
        <authorList>
            <consortium name="EnsemblMetazoa"/>
        </authorList>
    </citation>
    <scope>IDENTIFICATION</scope>
</reference>
<dbReference type="EnsemblMetazoa" id="Aqu2.1.33938_001">
    <property type="protein sequence ID" value="Aqu2.1.33938_001"/>
    <property type="gene ID" value="Aqu2.1.33938"/>
</dbReference>
<dbReference type="GO" id="GO:0060285">
    <property type="term" value="P:cilium-dependent cell motility"/>
    <property type="evidence" value="ECO:0007669"/>
    <property type="project" value="TreeGrafter"/>
</dbReference>
<dbReference type="GO" id="GO:0007052">
    <property type="term" value="P:mitotic spindle organization"/>
    <property type="evidence" value="ECO:0007669"/>
    <property type="project" value="TreeGrafter"/>
</dbReference>
<evidence type="ECO:0000313" key="7">
    <source>
        <dbReference type="EnsemblMetazoa" id="Aqu2.1.33938_001"/>
    </source>
</evidence>
<dbReference type="Gene3D" id="2.30.29.170">
    <property type="match status" value="2"/>
</dbReference>
<accession>A0A1X7V1P7</accession>
<evidence type="ECO:0000256" key="4">
    <source>
        <dbReference type="ARBA" id="ARBA00023212"/>
    </source>
</evidence>
<dbReference type="Pfam" id="PF06565">
    <property type="entry name" value="DM10_dom"/>
    <property type="match status" value="2"/>
</dbReference>
<protein>
    <recommendedName>
        <fullName evidence="6">DM10 domain-containing protein</fullName>
    </recommendedName>
</protein>
<proteinExistence type="predicted"/>
<evidence type="ECO:0000256" key="2">
    <source>
        <dbReference type="ARBA" id="ARBA00022490"/>
    </source>
</evidence>
<keyword evidence="5" id="KW-0966">Cell projection</keyword>
<evidence type="ECO:0000259" key="6">
    <source>
        <dbReference type="PROSITE" id="PS51336"/>
    </source>
</evidence>
<dbReference type="GO" id="GO:0043014">
    <property type="term" value="F:alpha-tubulin binding"/>
    <property type="evidence" value="ECO:0007669"/>
    <property type="project" value="TreeGrafter"/>
</dbReference>
<dbReference type="FunFam" id="2.30.29.170:FF:000003">
    <property type="entry name" value="EF-hand domain (C-terminal) containing 1"/>
    <property type="match status" value="1"/>
</dbReference>
<dbReference type="PANTHER" id="PTHR12086:SF9">
    <property type="entry name" value="EF-HAND DOMAIN-CONTAINING PROTEIN 1"/>
    <property type="match status" value="1"/>
</dbReference>
<dbReference type="GO" id="GO:0000281">
    <property type="term" value="P:mitotic cytokinesis"/>
    <property type="evidence" value="ECO:0007669"/>
    <property type="project" value="TreeGrafter"/>
</dbReference>
<comment type="subcellular location">
    <subcellularLocation>
        <location evidence="1">Cytoplasm</location>
        <location evidence="1">Cytoskeleton</location>
        <location evidence="1">Cilium axoneme</location>
    </subcellularLocation>
</comment>
<evidence type="ECO:0000256" key="3">
    <source>
        <dbReference type="ARBA" id="ARBA00022737"/>
    </source>
</evidence>
<evidence type="ECO:0000256" key="1">
    <source>
        <dbReference type="ARBA" id="ARBA00004430"/>
    </source>
</evidence>
<dbReference type="InterPro" id="IPR006602">
    <property type="entry name" value="DM10_dom"/>
</dbReference>
<dbReference type="OrthoDB" id="10255210at2759"/>
<dbReference type="PANTHER" id="PTHR12086">
    <property type="entry name" value="EF-HAND DOMAIN C-TERMINAL CONTAINING PROTEIN"/>
    <property type="match status" value="1"/>
</dbReference>
<dbReference type="InterPro" id="IPR040193">
    <property type="entry name" value="EFHC1/EFHC2/EFHB"/>
</dbReference>
<keyword evidence="2" id="KW-0963">Cytoplasm</keyword>
<keyword evidence="4" id="KW-0206">Cytoskeleton</keyword>
<dbReference type="AlphaFoldDB" id="A0A1X7V1P7"/>
<dbReference type="eggNOG" id="KOG0043">
    <property type="taxonomic scope" value="Eukaryota"/>
</dbReference>
<dbReference type="PROSITE" id="PS51336">
    <property type="entry name" value="DM10"/>
    <property type="match status" value="2"/>
</dbReference>
<name>A0A1X7V1P7_AMPQE</name>
<feature type="domain" description="DM10" evidence="6">
    <location>
        <begin position="100"/>
        <end position="205"/>
    </location>
</feature>
<evidence type="ECO:0000256" key="5">
    <source>
        <dbReference type="ARBA" id="ARBA00023273"/>
    </source>
</evidence>
<dbReference type="InParanoid" id="A0A1X7V1P7"/>
<sequence>MASDDKTSGITAALPFLPGNTFTDKTRTKYHRSHTLAYKNGYSIPSRPTVGIGGTRIPYNQLSEADLDELSNMHPSLTYGNSSTSAVPMVEFVPAHVSFDKKVLNFDAYFKQTVHESPDEYYRVRYVKVYYYLEDDSISVVEPPKENSGIPQGKLIKRHQIPCNDLGDCWHWKKLNLGIDVAFYGKIFHIYNCDDWTGEFLKSEGIELNPPEQPPADPYTQTRLKPPHTFHTPSDFDKLRQFIELDRKVLRFYCVWDDRDNMFGEIRPYILHYYLVDDTVEVCEVHEPNDGRDPFPVLLCRQRLPKERWNVPCCVGSFRILEL</sequence>
<dbReference type="GO" id="GO:0072686">
    <property type="term" value="C:mitotic spindle"/>
    <property type="evidence" value="ECO:0007669"/>
    <property type="project" value="TreeGrafter"/>
</dbReference>
<organism evidence="7">
    <name type="scientific">Amphimedon queenslandica</name>
    <name type="common">Sponge</name>
    <dbReference type="NCBI Taxonomy" id="400682"/>
    <lineage>
        <taxon>Eukaryota</taxon>
        <taxon>Metazoa</taxon>
        <taxon>Porifera</taxon>
        <taxon>Demospongiae</taxon>
        <taxon>Heteroscleromorpha</taxon>
        <taxon>Haplosclerida</taxon>
        <taxon>Niphatidae</taxon>
        <taxon>Amphimedon</taxon>
    </lineage>
</organism>
<feature type="domain" description="DM10" evidence="6">
    <location>
        <begin position="246"/>
        <end position="323"/>
    </location>
</feature>